<dbReference type="Proteomes" id="UP000887565">
    <property type="component" value="Unplaced"/>
</dbReference>
<evidence type="ECO:0000313" key="3">
    <source>
        <dbReference type="WBParaSite" id="nRc.2.0.1.t21388-RA"/>
    </source>
</evidence>
<protein>
    <submittedName>
        <fullName evidence="3">MULE transposase domain-containing protein</fullName>
    </submittedName>
</protein>
<keyword evidence="2" id="KW-1185">Reference proteome</keyword>
<dbReference type="InterPro" id="IPR048324">
    <property type="entry name" value="ZSWIM1-3_RNaseH-like"/>
</dbReference>
<feature type="domain" description="ZSWIM1/3 RNaseH-like" evidence="1">
    <location>
        <begin position="5"/>
        <end position="65"/>
    </location>
</feature>
<dbReference type="WBParaSite" id="nRc.2.0.1.t21388-RA">
    <property type="protein sequence ID" value="nRc.2.0.1.t21388-RA"/>
    <property type="gene ID" value="nRc.2.0.1.g21388"/>
</dbReference>
<evidence type="ECO:0000313" key="2">
    <source>
        <dbReference type="Proteomes" id="UP000887565"/>
    </source>
</evidence>
<accession>A0A915J6M1</accession>
<dbReference type="Pfam" id="PF21056">
    <property type="entry name" value="ZSWIM1-3_RNaseH-like"/>
    <property type="match status" value="1"/>
</dbReference>
<dbReference type="AlphaFoldDB" id="A0A915J6M1"/>
<name>A0A915J6M1_ROMCU</name>
<organism evidence="2 3">
    <name type="scientific">Romanomermis culicivorax</name>
    <name type="common">Nematode worm</name>
    <dbReference type="NCBI Taxonomy" id="13658"/>
    <lineage>
        <taxon>Eukaryota</taxon>
        <taxon>Metazoa</taxon>
        <taxon>Ecdysozoa</taxon>
        <taxon>Nematoda</taxon>
        <taxon>Enoplea</taxon>
        <taxon>Dorylaimia</taxon>
        <taxon>Mermithida</taxon>
        <taxon>Mermithoidea</taxon>
        <taxon>Mermithidae</taxon>
        <taxon>Romanomermis</taxon>
    </lineage>
</organism>
<proteinExistence type="predicted"/>
<sequence length="71" mass="8115">MILTIVFYTYVITDGNGISRIVAWSFLSRETDEHVQTCFEQFYKSNVNSIQKTGVILLDKDFGSVNDIDFA</sequence>
<evidence type="ECO:0000259" key="1">
    <source>
        <dbReference type="Pfam" id="PF21056"/>
    </source>
</evidence>
<reference evidence="3" key="1">
    <citation type="submission" date="2022-11" db="UniProtKB">
        <authorList>
            <consortium name="WormBaseParasite"/>
        </authorList>
    </citation>
    <scope>IDENTIFICATION</scope>
</reference>